<dbReference type="CDD" id="cd00077">
    <property type="entry name" value="HDc"/>
    <property type="match status" value="2"/>
</dbReference>
<dbReference type="eggNOG" id="COG2206">
    <property type="taxonomic scope" value="Bacteria"/>
</dbReference>
<dbReference type="InterPro" id="IPR006674">
    <property type="entry name" value="HD_domain"/>
</dbReference>
<protein>
    <submittedName>
        <fullName evidence="2">Metal dependent phosphohydrolase</fullName>
    </submittedName>
</protein>
<dbReference type="InterPro" id="IPR003607">
    <property type="entry name" value="HD/PDEase_dom"/>
</dbReference>
<dbReference type="SUPFAM" id="SSF109604">
    <property type="entry name" value="HD-domain/PDEase-like"/>
    <property type="match status" value="2"/>
</dbReference>
<dbReference type="Pfam" id="PF01966">
    <property type="entry name" value="HD"/>
    <property type="match status" value="1"/>
</dbReference>
<name>B6BHI1_SULGG</name>
<dbReference type="OrthoDB" id="9781223at2"/>
<proteinExistence type="predicted"/>
<dbReference type="PANTHER" id="PTHR43155">
    <property type="entry name" value="CYCLIC DI-GMP PHOSPHODIESTERASE PA4108-RELATED"/>
    <property type="match status" value="1"/>
</dbReference>
<feature type="domain" description="HD-GYP" evidence="1">
    <location>
        <begin position="218"/>
        <end position="407"/>
    </location>
</feature>
<dbReference type="EMBL" id="AFRZ01000001">
    <property type="protein sequence ID" value="EHP29978.1"/>
    <property type="molecule type" value="Genomic_DNA"/>
</dbReference>
<comment type="caution">
    <text evidence="2">The sequence shown here is derived from an EMBL/GenBank/DDBJ whole genome shotgun (WGS) entry which is preliminary data.</text>
</comment>
<gene>
    <name evidence="2" type="ORF">SMGD1_1454</name>
</gene>
<dbReference type="PATRIC" id="fig|929558.5.peg.1445"/>
<reference evidence="2 3" key="1">
    <citation type="journal article" date="2012" name="Proc. Natl. Acad. Sci. U.S.A.">
        <title>Genome and physiology of a model Epsilonproteobacterium responsible for sulfide detoxification in marine oxygen depletion zones.</title>
        <authorList>
            <person name="Grote J."/>
            <person name="Schott T."/>
            <person name="Bruckner C.G."/>
            <person name="Glockner F.O."/>
            <person name="Jost G."/>
            <person name="Teeling H."/>
            <person name="Labrenz M."/>
            <person name="Jurgens K."/>
        </authorList>
    </citation>
    <scope>NUCLEOTIDE SEQUENCE [LARGE SCALE GENOMIC DNA]</scope>
    <source>
        <strain evidence="2 3">GD1</strain>
    </source>
</reference>
<dbReference type="PANTHER" id="PTHR43155:SF1">
    <property type="entry name" value="3'3'-CGAMP-SPECIFIC PHOSPHODIESTERASE 1"/>
    <property type="match status" value="1"/>
</dbReference>
<dbReference type="InterPro" id="IPR037522">
    <property type="entry name" value="HD_GYP_dom"/>
</dbReference>
<organism evidence="2 3">
    <name type="scientific">Sulfurimonas gotlandica (strain DSM 19862 / JCM 16533 / GD1)</name>
    <dbReference type="NCBI Taxonomy" id="929558"/>
    <lineage>
        <taxon>Bacteria</taxon>
        <taxon>Pseudomonadati</taxon>
        <taxon>Campylobacterota</taxon>
        <taxon>Epsilonproteobacteria</taxon>
        <taxon>Campylobacterales</taxon>
        <taxon>Sulfurimonadaceae</taxon>
        <taxon>Sulfurimonas</taxon>
    </lineage>
</organism>
<evidence type="ECO:0000313" key="2">
    <source>
        <dbReference type="EMBL" id="EHP29978.1"/>
    </source>
</evidence>
<feature type="domain" description="HD-GYP" evidence="1">
    <location>
        <begin position="5"/>
        <end position="200"/>
    </location>
</feature>
<dbReference type="AlphaFoldDB" id="B6BHI1"/>
<sequence length="407" mass="46295">MKFNLNSFLLATSTALDHAEEEIMHITTHHSKRCAYISLRIGIELGLSEEECFDLCSLALMHDNGVTQAFYNQNWLEAGEKKSLEIMEKLVDHCKIGEKNVRNFPFLTSPKNVILYHHEYLNGSGLYGLEEGDIPIMSQVICFADDIDMKFDLLDSSITALNGINTYAKENKGNLYHEEIVEAFLRLSSKISFWRDLNDENILNSVERYLPVIDSTIELKDLLSISSVFSNIIDSKSKFTALHSNELTSKAKMVTEYFGWDERKSVFFQVAANLHDIGKLSTPRSILEKNGPLSKSEFEIVKEHAYLAHMILKAIDGFEQIHEWASAHHERNDGSGYPFGMKEEELSFEAKILACLDMYQALVETRPYRAAMSHENAMIVIYEQVPRNLFEEAIVDLIAEIFAAEAA</sequence>
<dbReference type="STRING" id="929558.SMGD1_1454"/>
<dbReference type="Pfam" id="PF13487">
    <property type="entry name" value="HD_5"/>
    <property type="match status" value="1"/>
</dbReference>
<dbReference type="PROSITE" id="PS51832">
    <property type="entry name" value="HD_GYP"/>
    <property type="match status" value="2"/>
</dbReference>
<dbReference type="HOGENOM" id="CLU_040286_2_0_7"/>
<accession>B6BHI1</accession>
<dbReference type="Gene3D" id="1.10.3210.10">
    <property type="entry name" value="Hypothetical protein af1432"/>
    <property type="match status" value="2"/>
</dbReference>
<keyword evidence="3" id="KW-1185">Reference proteome</keyword>
<dbReference type="Proteomes" id="UP000006431">
    <property type="component" value="Unassembled WGS sequence"/>
</dbReference>
<evidence type="ECO:0000259" key="1">
    <source>
        <dbReference type="PROSITE" id="PS51832"/>
    </source>
</evidence>
<dbReference type="GO" id="GO:0016787">
    <property type="term" value="F:hydrolase activity"/>
    <property type="evidence" value="ECO:0007669"/>
    <property type="project" value="UniProtKB-KW"/>
</dbReference>
<accession>H1FT59</accession>
<dbReference type="RefSeq" id="WP_008336327.1">
    <property type="nucleotide sequence ID" value="NZ_AFRZ01000001.1"/>
</dbReference>
<keyword evidence="2" id="KW-0378">Hydrolase</keyword>
<evidence type="ECO:0000313" key="3">
    <source>
        <dbReference type="Proteomes" id="UP000006431"/>
    </source>
</evidence>